<dbReference type="SUPFAM" id="SSF69065">
    <property type="entry name" value="RNase III domain-like"/>
    <property type="match status" value="1"/>
</dbReference>
<dbReference type="Proteomes" id="UP000077315">
    <property type="component" value="Unassembled WGS sequence"/>
</dbReference>
<dbReference type="InParanoid" id="A0A162UR60"/>
<name>A0A162UR60_PHYB8</name>
<proteinExistence type="predicted"/>
<gene>
    <name evidence="1" type="ORF">PHYBLDRAFT_185429</name>
</gene>
<dbReference type="GeneID" id="28999982"/>
<sequence length="499" mass="56747">MIPTINSQSQNQEIYPGRVHNVLSRMLTGLRDRWKNSLVIENQLPLFASVFVDVTEPIENPEPFSFKSHSFIGDNMLKSAVSLYLSRKYSWADHADLERMLIVIFTNSKFQNLIGNKFKLDEFCDDTDQRQSVPDIVNGFVGVLYLHHGIPTLENWITPFLDLLCPSLLKPLPKVLYNKLFGLTNKETERIVAQSAYVQFTAYVQRGKGEIVINESTDPLLGQSLEWGTDVLYKLNPTSEWYIHSRQATNKKRARDLAMQDILSFYKSNPNLAHIHQLPSVNSDRSTPNQLNISPDDYTEDFESNFLALSTPPPVKRDVRQVDSLRHKNRTFLEADVDEDAMMIALMGDVSMAEIKQEPGCENTNISKNGVHKSKKQKTKVSLLGGSASPDSIRPPPVYEPADLEAIKQILYQSQKLESILREQSRYGHPKSHIQQIKNFYGYNIDISYEKSGPLHGPVFDATCRFKFQGFTIITNGRASKKSEAEMQAYGDLLVLLRE</sequence>
<evidence type="ECO:0000313" key="2">
    <source>
        <dbReference type="Proteomes" id="UP000077315"/>
    </source>
</evidence>
<dbReference type="RefSeq" id="XP_018295303.1">
    <property type="nucleotide sequence ID" value="XM_018439076.1"/>
</dbReference>
<dbReference type="GO" id="GO:0006396">
    <property type="term" value="P:RNA processing"/>
    <property type="evidence" value="ECO:0007669"/>
    <property type="project" value="InterPro"/>
</dbReference>
<evidence type="ECO:0000313" key="1">
    <source>
        <dbReference type="EMBL" id="OAD77263.1"/>
    </source>
</evidence>
<dbReference type="GO" id="GO:0004525">
    <property type="term" value="F:ribonuclease III activity"/>
    <property type="evidence" value="ECO:0007669"/>
    <property type="project" value="InterPro"/>
</dbReference>
<keyword evidence="2" id="KW-1185">Reference proteome</keyword>
<dbReference type="Gene3D" id="1.10.1520.10">
    <property type="entry name" value="Ribonuclease III domain"/>
    <property type="match status" value="1"/>
</dbReference>
<dbReference type="VEuPathDB" id="FungiDB:PHYBLDRAFT_185429"/>
<protein>
    <submittedName>
        <fullName evidence="1">Uncharacterized protein</fullName>
    </submittedName>
</protein>
<organism evidence="1 2">
    <name type="scientific">Phycomyces blakesleeanus (strain ATCC 8743b / DSM 1359 / FGSC 10004 / NBRC 33097 / NRRL 1555)</name>
    <dbReference type="NCBI Taxonomy" id="763407"/>
    <lineage>
        <taxon>Eukaryota</taxon>
        <taxon>Fungi</taxon>
        <taxon>Fungi incertae sedis</taxon>
        <taxon>Mucoromycota</taxon>
        <taxon>Mucoromycotina</taxon>
        <taxon>Mucoromycetes</taxon>
        <taxon>Mucorales</taxon>
        <taxon>Phycomycetaceae</taxon>
        <taxon>Phycomyces</taxon>
    </lineage>
</organism>
<reference evidence="2" key="1">
    <citation type="submission" date="2015-06" db="EMBL/GenBank/DDBJ databases">
        <title>Expansion of signal transduction pathways in fungi by whole-genome duplication.</title>
        <authorList>
            <consortium name="DOE Joint Genome Institute"/>
            <person name="Corrochano L.M."/>
            <person name="Kuo A."/>
            <person name="Marcet-Houben M."/>
            <person name="Polaino S."/>
            <person name="Salamov A."/>
            <person name="Villalobos J.M."/>
            <person name="Alvarez M.I."/>
            <person name="Avalos J."/>
            <person name="Benito E.P."/>
            <person name="Benoit I."/>
            <person name="Burger G."/>
            <person name="Camino L.P."/>
            <person name="Canovas D."/>
            <person name="Cerda-Olmedo E."/>
            <person name="Cheng J.-F."/>
            <person name="Dominguez A."/>
            <person name="Elias M."/>
            <person name="Eslava A.P."/>
            <person name="Glaser F."/>
            <person name="Grimwood J."/>
            <person name="Gutierrez G."/>
            <person name="Heitman J."/>
            <person name="Henrissat B."/>
            <person name="Iturriaga E.A."/>
            <person name="Lang B.F."/>
            <person name="Lavin J.L."/>
            <person name="Lee S."/>
            <person name="Li W."/>
            <person name="Lindquist E."/>
            <person name="Lopez-Garcia S."/>
            <person name="Luque E.M."/>
            <person name="Marcos A.T."/>
            <person name="Martin J."/>
            <person name="McCluskey K."/>
            <person name="Medina H.R."/>
            <person name="Miralles-Duran A."/>
            <person name="Miyazaki A."/>
            <person name="Munoz-Torres E."/>
            <person name="Oguiza J.A."/>
            <person name="Ohm R."/>
            <person name="Olmedo M."/>
            <person name="Orejas M."/>
            <person name="Ortiz-Castellanos L."/>
            <person name="Pisabarro A.G."/>
            <person name="Rodriguez-Romero J."/>
            <person name="Ruiz-Herrera J."/>
            <person name="Ruiz-Vazquez R."/>
            <person name="Sanz C."/>
            <person name="Schackwitz W."/>
            <person name="Schmutz J."/>
            <person name="Shahriari M."/>
            <person name="Shelest E."/>
            <person name="Silva-Franco F."/>
            <person name="Soanes D."/>
            <person name="Syed K."/>
            <person name="Tagua V.G."/>
            <person name="Talbot N.J."/>
            <person name="Thon M."/>
            <person name="De vries R.P."/>
            <person name="Wiebenga A."/>
            <person name="Yadav J.S."/>
            <person name="Braun E.L."/>
            <person name="Baker S."/>
            <person name="Garre V."/>
            <person name="Horwitz B."/>
            <person name="Torres-Martinez S."/>
            <person name="Idnurm A."/>
            <person name="Herrera-Estrella A."/>
            <person name="Gabaldon T."/>
            <person name="Grigoriev I.V."/>
        </authorList>
    </citation>
    <scope>NUCLEOTIDE SEQUENCE [LARGE SCALE GENOMIC DNA]</scope>
    <source>
        <strain evidence="2">NRRL 1555(-)</strain>
    </source>
</reference>
<dbReference type="AlphaFoldDB" id="A0A162UR60"/>
<dbReference type="EMBL" id="KV440974">
    <property type="protein sequence ID" value="OAD77263.1"/>
    <property type="molecule type" value="Genomic_DNA"/>
</dbReference>
<dbReference type="InterPro" id="IPR036389">
    <property type="entry name" value="RNase_III_sf"/>
</dbReference>
<dbReference type="OrthoDB" id="10414653at2759"/>
<accession>A0A162UR60</accession>